<dbReference type="PANTHER" id="PTHR11963">
    <property type="entry name" value="LEUCINE AMINOPEPTIDASE-RELATED"/>
    <property type="match status" value="1"/>
</dbReference>
<dbReference type="InterPro" id="IPR000819">
    <property type="entry name" value="Peptidase_M17_C"/>
</dbReference>
<comment type="similarity">
    <text evidence="3 8">Belongs to the peptidase M17 family.</text>
</comment>
<dbReference type="InterPro" id="IPR023042">
    <property type="entry name" value="Peptidase_M17_leu_NH2_pept"/>
</dbReference>
<dbReference type="RefSeq" id="WP_377542651.1">
    <property type="nucleotide sequence ID" value="NZ_JBHSBN010000003.1"/>
</dbReference>
<accession>A0ABV8KHF6</accession>
<dbReference type="InterPro" id="IPR011356">
    <property type="entry name" value="Leucine_aapep/pepB"/>
</dbReference>
<comment type="caution">
    <text evidence="10">The sequence shown here is derived from an EMBL/GenBank/DDBJ whole genome shotgun (WGS) entry which is preliminary data.</text>
</comment>
<evidence type="ECO:0000259" key="9">
    <source>
        <dbReference type="PROSITE" id="PS00631"/>
    </source>
</evidence>
<dbReference type="PROSITE" id="PS00631">
    <property type="entry name" value="CYTOSOL_AP"/>
    <property type="match status" value="1"/>
</dbReference>
<evidence type="ECO:0000313" key="11">
    <source>
        <dbReference type="Proteomes" id="UP001595868"/>
    </source>
</evidence>
<feature type="binding site" evidence="8">
    <location>
        <position position="292"/>
    </location>
    <ligand>
        <name>Mn(2+)</name>
        <dbReference type="ChEBI" id="CHEBI:29035"/>
        <label>1</label>
    </ligand>
</feature>
<dbReference type="EC" id="3.4.11.1" evidence="8"/>
<keyword evidence="8" id="KW-0963">Cytoplasm</keyword>
<dbReference type="Gene3D" id="3.40.630.10">
    <property type="entry name" value="Zn peptidases"/>
    <property type="match status" value="1"/>
</dbReference>
<organism evidence="10 11">
    <name type="scientific">Micromonospora zhanjiangensis</name>
    <dbReference type="NCBI Taxonomy" id="1522057"/>
    <lineage>
        <taxon>Bacteria</taxon>
        <taxon>Bacillati</taxon>
        <taxon>Actinomycetota</taxon>
        <taxon>Actinomycetes</taxon>
        <taxon>Micromonosporales</taxon>
        <taxon>Micromonosporaceae</taxon>
        <taxon>Micromonospora</taxon>
    </lineage>
</organism>
<keyword evidence="8" id="KW-0479">Metal-binding</keyword>
<evidence type="ECO:0000256" key="1">
    <source>
        <dbReference type="ARBA" id="ARBA00000135"/>
    </source>
</evidence>
<comment type="cofactor">
    <cofactor evidence="8">
        <name>Mn(2+)</name>
        <dbReference type="ChEBI" id="CHEBI:29035"/>
    </cofactor>
    <text evidence="8">Binds 2 manganese ions per subunit.</text>
</comment>
<dbReference type="SUPFAM" id="SSF53187">
    <property type="entry name" value="Zn-dependent exopeptidases"/>
    <property type="match status" value="1"/>
</dbReference>
<comment type="subcellular location">
    <subcellularLocation>
        <location evidence="8">Cytoplasm</location>
    </subcellularLocation>
</comment>
<feature type="binding site" evidence="8">
    <location>
        <position position="292"/>
    </location>
    <ligand>
        <name>Mn(2+)</name>
        <dbReference type="ChEBI" id="CHEBI:29035"/>
        <label>2</label>
    </ligand>
</feature>
<evidence type="ECO:0000256" key="7">
    <source>
        <dbReference type="ARBA" id="ARBA00049972"/>
    </source>
</evidence>
<comment type="catalytic activity">
    <reaction evidence="2 8">
        <text>Release of an N-terminal amino acid, preferentially leucine, but not glutamic or aspartic acids.</text>
        <dbReference type="EC" id="3.4.11.10"/>
    </reaction>
</comment>
<evidence type="ECO:0000256" key="6">
    <source>
        <dbReference type="ARBA" id="ARBA00022801"/>
    </source>
</evidence>
<dbReference type="InterPro" id="IPR043472">
    <property type="entry name" value="Macro_dom-like"/>
</dbReference>
<feature type="binding site" evidence="8">
    <location>
        <position position="369"/>
    </location>
    <ligand>
        <name>Mn(2+)</name>
        <dbReference type="ChEBI" id="CHEBI:29035"/>
        <label>1</label>
    </ligand>
</feature>
<dbReference type="InterPro" id="IPR008283">
    <property type="entry name" value="Peptidase_M17_N"/>
</dbReference>
<feature type="binding site" evidence="8">
    <location>
        <position position="371"/>
    </location>
    <ligand>
        <name>Mn(2+)</name>
        <dbReference type="ChEBI" id="CHEBI:29035"/>
        <label>2</label>
    </ligand>
</feature>
<comment type="function">
    <text evidence="7 8">Presumably involved in the processing and regular turnover of intracellular proteins. Catalyzes the removal of unsubstituted N-terminal amino acids from various peptides.</text>
</comment>
<keyword evidence="8" id="KW-0464">Manganese</keyword>
<feature type="domain" description="Cytosol aminopeptidase" evidence="9">
    <location>
        <begin position="367"/>
        <end position="374"/>
    </location>
</feature>
<keyword evidence="6 8" id="KW-0378">Hydrolase</keyword>
<dbReference type="Proteomes" id="UP001595868">
    <property type="component" value="Unassembled WGS sequence"/>
</dbReference>
<keyword evidence="11" id="KW-1185">Reference proteome</keyword>
<dbReference type="PANTHER" id="PTHR11963:SF23">
    <property type="entry name" value="CYTOSOL AMINOPEPTIDASE"/>
    <property type="match status" value="1"/>
</dbReference>
<dbReference type="PRINTS" id="PR00481">
    <property type="entry name" value="LAMNOPPTDASE"/>
</dbReference>
<sequence>MTSPSTTLSLVDTDPAELSVDAIVIGVHSQTGGGDGAGPARLADTLLLATGAEAVAVAFDGRLTETLALLGATGAPGEVTKLATLGTVTAPLVAAVGLGPEPTGAAPAPEALRRAAGAAVRALAGAERVALTLPVPDDEDAPAALRALAEGALLGGYRFAGYKTKPQPTRREPVGSVALYVPDAADQRARAEIARAEVVARSVRLTRDWVNTAPNELRPPSFADAVAAAGREAGLTVEVLDEAALADGGYGGILAVGQGSDAPPRLVKLSYTPAGADPAKRVALVGKGITFDSGGLSIKPAQGMWEMKSDMAGAAAVGATMLAVAALKPGVAVDGYLAMAENMPSGSAYRPGDVITMFNGKRVEVLNTDAEGRMVLADAMARACADGCDYLLETSTLTGGQVIALGKRVAGVMGTPELCDRVRDAGDAVGEPAWPMPLPEDVRKGMDSDVADISQVNAGMDRAGHMLQGGVFLREFVAEDVPWAHIDIAGPSYHTGEATGYWTKGGTGVPVRTLLELIDDIAAND</sequence>
<evidence type="ECO:0000313" key="10">
    <source>
        <dbReference type="EMBL" id="MFC4105537.1"/>
    </source>
</evidence>
<evidence type="ECO:0000256" key="3">
    <source>
        <dbReference type="ARBA" id="ARBA00009528"/>
    </source>
</evidence>
<dbReference type="Pfam" id="PF02789">
    <property type="entry name" value="Peptidase_M17_N"/>
    <property type="match status" value="1"/>
</dbReference>
<dbReference type="EMBL" id="JBHSBN010000003">
    <property type="protein sequence ID" value="MFC4105537.1"/>
    <property type="molecule type" value="Genomic_DNA"/>
</dbReference>
<dbReference type="CDD" id="cd00433">
    <property type="entry name" value="Peptidase_M17"/>
    <property type="match status" value="1"/>
</dbReference>
<feature type="active site" evidence="8">
    <location>
        <position position="299"/>
    </location>
</feature>
<keyword evidence="5 8" id="KW-0645">Protease</keyword>
<protein>
    <recommendedName>
        <fullName evidence="8">Probable cytosol aminopeptidase</fullName>
        <ecNumber evidence="8">3.4.11.1</ecNumber>
    </recommendedName>
    <alternativeName>
        <fullName evidence="8">Leucine aminopeptidase</fullName>
        <shortName evidence="8">LAP</shortName>
        <ecNumber evidence="8">3.4.11.10</ecNumber>
    </alternativeName>
    <alternativeName>
        <fullName evidence="8">Leucyl aminopeptidase</fullName>
    </alternativeName>
</protein>
<proteinExistence type="inferred from homology"/>
<feature type="binding site" evidence="8">
    <location>
        <position position="371"/>
    </location>
    <ligand>
        <name>Mn(2+)</name>
        <dbReference type="ChEBI" id="CHEBI:29035"/>
        <label>1</label>
    </ligand>
</feature>
<feature type="binding site" evidence="8">
    <location>
        <position position="287"/>
    </location>
    <ligand>
        <name>Mn(2+)</name>
        <dbReference type="ChEBI" id="CHEBI:29035"/>
        <label>2</label>
    </ligand>
</feature>
<gene>
    <name evidence="8" type="primary">pepA</name>
    <name evidence="10" type="ORF">ACFOX0_06245</name>
</gene>
<dbReference type="EC" id="3.4.11.10" evidence="8"/>
<dbReference type="SUPFAM" id="SSF52949">
    <property type="entry name" value="Macro domain-like"/>
    <property type="match status" value="1"/>
</dbReference>
<dbReference type="Gene3D" id="3.40.220.10">
    <property type="entry name" value="Leucine Aminopeptidase, subunit E, domain 1"/>
    <property type="match status" value="1"/>
</dbReference>
<dbReference type="Pfam" id="PF00883">
    <property type="entry name" value="Peptidase_M17"/>
    <property type="match status" value="1"/>
</dbReference>
<evidence type="ECO:0000256" key="8">
    <source>
        <dbReference type="HAMAP-Rule" id="MF_00181"/>
    </source>
</evidence>
<feature type="active site" evidence="8">
    <location>
        <position position="373"/>
    </location>
</feature>
<dbReference type="HAMAP" id="MF_00181">
    <property type="entry name" value="Cytosol_peptidase_M17"/>
    <property type="match status" value="1"/>
</dbReference>
<evidence type="ECO:0000256" key="4">
    <source>
        <dbReference type="ARBA" id="ARBA00022438"/>
    </source>
</evidence>
<dbReference type="GO" id="GO:0004177">
    <property type="term" value="F:aminopeptidase activity"/>
    <property type="evidence" value="ECO:0007669"/>
    <property type="project" value="UniProtKB-KW"/>
</dbReference>
<feature type="binding site" evidence="8">
    <location>
        <position position="310"/>
    </location>
    <ligand>
        <name>Mn(2+)</name>
        <dbReference type="ChEBI" id="CHEBI:29035"/>
        <label>2</label>
    </ligand>
</feature>
<name>A0ABV8KHF6_9ACTN</name>
<reference evidence="11" key="1">
    <citation type="journal article" date="2019" name="Int. J. Syst. Evol. Microbiol.">
        <title>The Global Catalogue of Microorganisms (GCM) 10K type strain sequencing project: providing services to taxonomists for standard genome sequencing and annotation.</title>
        <authorList>
            <consortium name="The Broad Institute Genomics Platform"/>
            <consortium name="The Broad Institute Genome Sequencing Center for Infectious Disease"/>
            <person name="Wu L."/>
            <person name="Ma J."/>
        </authorList>
    </citation>
    <scope>NUCLEOTIDE SEQUENCE [LARGE SCALE GENOMIC DNA]</scope>
    <source>
        <strain evidence="11">2902at01</strain>
    </source>
</reference>
<comment type="catalytic activity">
    <reaction evidence="1 8">
        <text>Release of an N-terminal amino acid, Xaa-|-Yaa-, in which Xaa is preferably Leu, but may be other amino acids including Pro although not Arg or Lys, and Yaa may be Pro. Amino acid amides and methyl esters are also readily hydrolyzed, but rates on arylamides are exceedingly low.</text>
        <dbReference type="EC" id="3.4.11.1"/>
    </reaction>
</comment>
<evidence type="ECO:0000256" key="5">
    <source>
        <dbReference type="ARBA" id="ARBA00022670"/>
    </source>
</evidence>
<keyword evidence="4 8" id="KW-0031">Aminopeptidase</keyword>
<evidence type="ECO:0000256" key="2">
    <source>
        <dbReference type="ARBA" id="ARBA00000967"/>
    </source>
</evidence>
<dbReference type="NCBIfam" id="NF002073">
    <property type="entry name" value="PRK00913.1-2"/>
    <property type="match status" value="1"/>
</dbReference>